<dbReference type="Gene3D" id="3.40.50.720">
    <property type="entry name" value="NAD(P)-binding Rossmann-like Domain"/>
    <property type="match status" value="1"/>
</dbReference>
<dbReference type="GeneID" id="27727304"/>
<comment type="caution">
    <text evidence="5">The sequence shown here is derived from an EMBL/GenBank/DDBJ whole genome shotgun (WGS) entry which is preliminary data.</text>
</comment>
<protein>
    <submittedName>
        <fullName evidence="5">Uncharacterized protein</fullName>
    </submittedName>
</protein>
<name>A0A084FZ66_PSEDA</name>
<dbReference type="InterPro" id="IPR002347">
    <property type="entry name" value="SDR_fam"/>
</dbReference>
<dbReference type="GO" id="GO:0016614">
    <property type="term" value="F:oxidoreductase activity, acting on CH-OH group of donors"/>
    <property type="evidence" value="ECO:0007669"/>
    <property type="project" value="UniProtKB-ARBA"/>
</dbReference>
<organism evidence="5 6">
    <name type="scientific">Pseudallescheria apiosperma</name>
    <name type="common">Scedosporium apiospermum</name>
    <dbReference type="NCBI Taxonomy" id="563466"/>
    <lineage>
        <taxon>Eukaryota</taxon>
        <taxon>Fungi</taxon>
        <taxon>Dikarya</taxon>
        <taxon>Ascomycota</taxon>
        <taxon>Pezizomycotina</taxon>
        <taxon>Sordariomycetes</taxon>
        <taxon>Hypocreomycetidae</taxon>
        <taxon>Microascales</taxon>
        <taxon>Microascaceae</taxon>
        <taxon>Scedosporium</taxon>
    </lineage>
</organism>
<dbReference type="InterPro" id="IPR020904">
    <property type="entry name" value="Sc_DH/Rdtase_CS"/>
</dbReference>
<comment type="similarity">
    <text evidence="1">Belongs to the short-chain dehydrogenases/reductases (SDR) family.</text>
</comment>
<dbReference type="OMA" id="YGYFHMA"/>
<dbReference type="PROSITE" id="PS00061">
    <property type="entry name" value="ADH_SHORT"/>
    <property type="match status" value="1"/>
</dbReference>
<dbReference type="PRINTS" id="PR00080">
    <property type="entry name" value="SDRFAMILY"/>
</dbReference>
<dbReference type="Pfam" id="PF13561">
    <property type="entry name" value="adh_short_C2"/>
    <property type="match status" value="1"/>
</dbReference>
<evidence type="ECO:0000256" key="3">
    <source>
        <dbReference type="ARBA" id="ARBA00023002"/>
    </source>
</evidence>
<accession>A0A084FZ66</accession>
<dbReference type="PANTHER" id="PTHR48107">
    <property type="entry name" value="NADPH-DEPENDENT ALDEHYDE REDUCTASE-LIKE PROTEIN, CHLOROPLASTIC-RELATED"/>
    <property type="match status" value="1"/>
</dbReference>
<dbReference type="HOGENOM" id="CLU_010194_4_3_1"/>
<dbReference type="PANTHER" id="PTHR48107:SF16">
    <property type="entry name" value="NADPH-DEPENDENT ALDEHYDE REDUCTASE 1, CHLOROPLASTIC"/>
    <property type="match status" value="1"/>
</dbReference>
<sequence length="301" mass="32456">MSDKSASQAGEKGKFQPVSYKQSQSLPGLEREMKPTSESTALEGSGEFHEYAAAGKLKDRKAIITGGDSGIGRAVAVLFAREGADISIVYLPEEQPDAEDTKKMVEKEGRQCLLIAGDLMDNRNCQNAVSKHVETYGEVNILVNNAAKQIKCPDFADIDLENVESTFRSNVLQMFAMTKYSIPHMPRGSAIINTTSTVAFRGTPSMVDYSATKGAIVSFTRALAQNLLPKGIRVNAVAPGPVHTPLQPASRSAEEMEIFGSKSKVGRVGQPSEVAPSFVFLGSRDSELYYGQVLKAFPIGD</sequence>
<gene>
    <name evidence="5" type="ORF">SAPIO_CDS8232</name>
</gene>
<proteinExistence type="inferred from homology"/>
<dbReference type="FunFam" id="3.40.50.720:FF:000084">
    <property type="entry name" value="Short-chain dehydrogenase reductase"/>
    <property type="match status" value="1"/>
</dbReference>
<reference evidence="5 6" key="1">
    <citation type="journal article" date="2014" name="Genome Announc.">
        <title>Draft genome sequence of the pathogenic fungus Scedosporium apiospermum.</title>
        <authorList>
            <person name="Vandeputte P."/>
            <person name="Ghamrawi S."/>
            <person name="Rechenmann M."/>
            <person name="Iltis A."/>
            <person name="Giraud S."/>
            <person name="Fleury M."/>
            <person name="Thornton C."/>
            <person name="Delhaes L."/>
            <person name="Meyer W."/>
            <person name="Papon N."/>
            <person name="Bouchara J.P."/>
        </authorList>
    </citation>
    <scope>NUCLEOTIDE SEQUENCE [LARGE SCALE GENOMIC DNA]</scope>
    <source>
        <strain evidence="5 6">IHEM 14462</strain>
    </source>
</reference>
<keyword evidence="3" id="KW-0560">Oxidoreductase</keyword>
<dbReference type="Proteomes" id="UP000028545">
    <property type="component" value="Unassembled WGS sequence"/>
</dbReference>
<dbReference type="SUPFAM" id="SSF51735">
    <property type="entry name" value="NAD(P)-binding Rossmann-fold domains"/>
    <property type="match status" value="1"/>
</dbReference>
<keyword evidence="6" id="KW-1185">Reference proteome</keyword>
<dbReference type="KEGG" id="sapo:SAPIO_CDS8232"/>
<evidence type="ECO:0000313" key="5">
    <source>
        <dbReference type="EMBL" id="KEZ40378.1"/>
    </source>
</evidence>
<evidence type="ECO:0000256" key="1">
    <source>
        <dbReference type="ARBA" id="ARBA00006484"/>
    </source>
</evidence>
<dbReference type="VEuPathDB" id="FungiDB:SAPIO_CDS8232"/>
<dbReference type="InterPro" id="IPR036291">
    <property type="entry name" value="NAD(P)-bd_dom_sf"/>
</dbReference>
<evidence type="ECO:0000313" key="6">
    <source>
        <dbReference type="Proteomes" id="UP000028545"/>
    </source>
</evidence>
<keyword evidence="2" id="KW-0521">NADP</keyword>
<dbReference type="OrthoDB" id="47007at2759"/>
<feature type="region of interest" description="Disordered" evidence="4">
    <location>
        <begin position="1"/>
        <end position="45"/>
    </location>
</feature>
<evidence type="ECO:0000256" key="2">
    <source>
        <dbReference type="ARBA" id="ARBA00022857"/>
    </source>
</evidence>
<dbReference type="AlphaFoldDB" id="A0A084FZ66"/>
<evidence type="ECO:0000256" key="4">
    <source>
        <dbReference type="SAM" id="MobiDB-lite"/>
    </source>
</evidence>
<dbReference type="PRINTS" id="PR00081">
    <property type="entry name" value="GDHRDH"/>
</dbReference>
<dbReference type="EMBL" id="JOWA01000121">
    <property type="protein sequence ID" value="KEZ40378.1"/>
    <property type="molecule type" value="Genomic_DNA"/>
</dbReference>
<dbReference type="RefSeq" id="XP_016640177.1">
    <property type="nucleotide sequence ID" value="XM_016789914.1"/>
</dbReference>